<keyword evidence="3" id="KW-1185">Reference proteome</keyword>
<reference evidence="2 3" key="1">
    <citation type="journal article" date="2010" name="J. Bacteriol.">
        <title>Complete Genome Sequence of Cronobacter turicensis LMG 23827, a foodborne pathogen causing deaths in neonates.</title>
        <authorList>
            <person name="Stephan R."/>
            <person name="Lehner A."/>
            <person name="Tischler P."/>
            <person name="Rattei T."/>
        </authorList>
    </citation>
    <scope>NUCLEOTIDE SEQUENCE [LARGE SCALE GENOMIC DNA]</scope>
    <source>
        <strain evidence="3">DSM 18703 / CCUG 55852 / LMG 23827 / z3032</strain>
    </source>
</reference>
<accession>C9Y1N0</accession>
<dbReference type="Gene3D" id="1.10.260.40">
    <property type="entry name" value="lambda repressor-like DNA-binding domains"/>
    <property type="match status" value="1"/>
</dbReference>
<dbReference type="Pfam" id="PF13560">
    <property type="entry name" value="HTH_31"/>
    <property type="match status" value="1"/>
</dbReference>
<dbReference type="HOGENOM" id="CLU_187005_1_0_6"/>
<dbReference type="CDD" id="cd00093">
    <property type="entry name" value="HTH_XRE"/>
    <property type="match status" value="1"/>
</dbReference>
<dbReference type="SUPFAM" id="SSF47413">
    <property type="entry name" value="lambda repressor-like DNA-binding domains"/>
    <property type="match status" value="1"/>
</dbReference>
<dbReference type="Proteomes" id="UP000002069">
    <property type="component" value="Chromosome"/>
</dbReference>
<feature type="domain" description="HTH cro/C1-type" evidence="1">
    <location>
        <begin position="5"/>
        <end position="59"/>
    </location>
</feature>
<evidence type="ECO:0000313" key="2">
    <source>
        <dbReference type="EMBL" id="CBA30050.1"/>
    </source>
</evidence>
<protein>
    <recommendedName>
        <fullName evidence="1">HTH cro/C1-type domain-containing protein</fullName>
    </recommendedName>
</protein>
<dbReference type="EMBL" id="FN543093">
    <property type="protein sequence ID" value="CBA30050.1"/>
    <property type="molecule type" value="Genomic_DNA"/>
</dbReference>
<dbReference type="SMART" id="SM00530">
    <property type="entry name" value="HTH_XRE"/>
    <property type="match status" value="1"/>
</dbReference>
<name>C9Y1N0_CROTZ</name>
<dbReference type="PROSITE" id="PS50943">
    <property type="entry name" value="HTH_CROC1"/>
    <property type="match status" value="1"/>
</dbReference>
<organism evidence="2 3">
    <name type="scientific">Cronobacter turicensis (strain DSM 18703 / CCUG 55852 / LMG 23827 / z3032)</name>
    <dbReference type="NCBI Taxonomy" id="693216"/>
    <lineage>
        <taxon>Bacteria</taxon>
        <taxon>Pseudomonadati</taxon>
        <taxon>Pseudomonadota</taxon>
        <taxon>Gammaproteobacteria</taxon>
        <taxon>Enterobacterales</taxon>
        <taxon>Enterobacteriaceae</taxon>
        <taxon>Cronobacter</taxon>
    </lineage>
</organism>
<proteinExistence type="predicted"/>
<dbReference type="AlphaFoldDB" id="C9Y1N0"/>
<evidence type="ECO:0000259" key="1">
    <source>
        <dbReference type="PROSITE" id="PS50943"/>
    </source>
</evidence>
<dbReference type="InterPro" id="IPR001387">
    <property type="entry name" value="Cro/C1-type_HTH"/>
</dbReference>
<reference evidence="3" key="2">
    <citation type="journal article" date="2011" name="J. Bacteriol.">
        <title>Complete genome sequence of Cronobacter turicensis LMG 23827, a food-borne pathogen causing deaths in neonates.</title>
        <authorList>
            <person name="Stephan R."/>
            <person name="Lehner A."/>
            <person name="Tischler P."/>
            <person name="Rattei T."/>
        </authorList>
    </citation>
    <scope>NUCLEOTIDE SEQUENCE [LARGE SCALE GENOMIC DNA]</scope>
    <source>
        <strain evidence="3">DSM 18703 / CCUG 55852 / LMG 23827 / z3032</strain>
    </source>
</reference>
<sequence>MQSPLRKLRNSHGYTLSHVAGGVQVDPATLSRIERCEQVPSVELAERLVKFYAGEIDEMQILYPSRYQTTEQEAAKTGIANLAAN</sequence>
<evidence type="ECO:0000313" key="3">
    <source>
        <dbReference type="Proteomes" id="UP000002069"/>
    </source>
</evidence>
<gene>
    <name evidence="2" type="ordered locus">Ctu_17200</name>
</gene>
<dbReference type="KEGG" id="ctu:CTU_17200"/>
<dbReference type="GO" id="GO:0003677">
    <property type="term" value="F:DNA binding"/>
    <property type="evidence" value="ECO:0007669"/>
    <property type="project" value="InterPro"/>
</dbReference>
<dbReference type="InterPro" id="IPR010982">
    <property type="entry name" value="Lambda_DNA-bd_dom_sf"/>
</dbReference>